<evidence type="ECO:0000313" key="5">
    <source>
        <dbReference type="EMBL" id="RXK13542.1"/>
    </source>
</evidence>
<keyword evidence="6" id="KW-1185">Reference proteome</keyword>
<comment type="caution">
    <text evidence="5">The sequence shown here is derived from an EMBL/GenBank/DDBJ whole genome shotgun (WGS) entry which is preliminary data.</text>
</comment>
<dbReference type="PANTHER" id="PTHR43065:SF42">
    <property type="entry name" value="TWO-COMPONENT SENSOR PPRA"/>
    <property type="match status" value="1"/>
</dbReference>
<keyword evidence="5" id="KW-0808">Transferase</keyword>
<dbReference type="InterPro" id="IPR004358">
    <property type="entry name" value="Sig_transdc_His_kin-like_C"/>
</dbReference>
<dbReference type="GO" id="GO:0000155">
    <property type="term" value="F:phosphorelay sensor kinase activity"/>
    <property type="evidence" value="ECO:0007669"/>
    <property type="project" value="InterPro"/>
</dbReference>
<dbReference type="InterPro" id="IPR005467">
    <property type="entry name" value="His_kinase_dom"/>
</dbReference>
<protein>
    <recommendedName>
        <fullName evidence="2">histidine kinase</fullName>
        <ecNumber evidence="2">2.7.13.3</ecNumber>
    </recommendedName>
</protein>
<dbReference type="Gene3D" id="1.10.287.130">
    <property type="match status" value="1"/>
</dbReference>
<feature type="coiled-coil region" evidence="3">
    <location>
        <begin position="2"/>
        <end position="29"/>
    </location>
</feature>
<dbReference type="SMART" id="SM00387">
    <property type="entry name" value="HATPase_c"/>
    <property type="match status" value="1"/>
</dbReference>
<evidence type="ECO:0000256" key="3">
    <source>
        <dbReference type="SAM" id="Coils"/>
    </source>
</evidence>
<dbReference type="RefSeq" id="WP_129061364.1">
    <property type="nucleotide sequence ID" value="NZ_NXIE01000002.1"/>
</dbReference>
<dbReference type="Gene3D" id="3.30.565.10">
    <property type="entry name" value="Histidine kinase-like ATPase, C-terminal domain"/>
    <property type="match status" value="1"/>
</dbReference>
<keyword evidence="5" id="KW-0418">Kinase</keyword>
<keyword evidence="3" id="KW-0175">Coiled coil</keyword>
<dbReference type="PROSITE" id="PS50109">
    <property type="entry name" value="HIS_KIN"/>
    <property type="match status" value="1"/>
</dbReference>
<dbReference type="InterPro" id="IPR003594">
    <property type="entry name" value="HATPase_dom"/>
</dbReference>
<organism evidence="5 6">
    <name type="scientific">Halarcobacter mediterraneus</name>
    <dbReference type="NCBI Taxonomy" id="2023153"/>
    <lineage>
        <taxon>Bacteria</taxon>
        <taxon>Pseudomonadati</taxon>
        <taxon>Campylobacterota</taxon>
        <taxon>Epsilonproteobacteria</taxon>
        <taxon>Campylobacterales</taxon>
        <taxon>Arcobacteraceae</taxon>
        <taxon>Halarcobacter</taxon>
    </lineage>
</organism>
<dbReference type="EC" id="2.7.13.3" evidence="2"/>
<dbReference type="EMBL" id="NXIE01000002">
    <property type="protein sequence ID" value="RXK13542.1"/>
    <property type="molecule type" value="Genomic_DNA"/>
</dbReference>
<evidence type="ECO:0000313" key="6">
    <source>
        <dbReference type="Proteomes" id="UP000289718"/>
    </source>
</evidence>
<feature type="domain" description="Histidine kinase" evidence="4">
    <location>
        <begin position="52"/>
        <end position="267"/>
    </location>
</feature>
<comment type="catalytic activity">
    <reaction evidence="1">
        <text>ATP + protein L-histidine = ADP + protein N-phospho-L-histidine.</text>
        <dbReference type="EC" id="2.7.13.3"/>
    </reaction>
</comment>
<sequence>MRQTKIDDFLELEKENKKLEKLVAIEVEKNRQKDKIMFQQNKMAAMGEMLNNIAHQWRQPLMELSSLFIPIQAKLEINNQLSKTQLLDSIERLNSITKYMSNTIDDFRNFFVNDKEKVRFKLSDQINSSMGILSVGLKKNDIMLDIIIKKNPTLYACKNEYTQVLINIINNAKDVLIHRQILKPKIIITLSEDEEFAILSVDDNAGGIKINNIEDIFKPFFTHEKKDGTGVGLFMSKLIIENNMNGKLEVSNTEKGASFKIKVPKKLA</sequence>
<evidence type="ECO:0000256" key="2">
    <source>
        <dbReference type="ARBA" id="ARBA00012438"/>
    </source>
</evidence>
<dbReference type="AlphaFoldDB" id="A0A4Q1AUF8"/>
<gene>
    <name evidence="5" type="ORF">CP965_06985</name>
</gene>
<dbReference type="PRINTS" id="PR00344">
    <property type="entry name" value="BCTRLSENSOR"/>
</dbReference>
<dbReference type="Pfam" id="PF02518">
    <property type="entry name" value="HATPase_c"/>
    <property type="match status" value="1"/>
</dbReference>
<name>A0A4Q1AUF8_9BACT</name>
<evidence type="ECO:0000256" key="1">
    <source>
        <dbReference type="ARBA" id="ARBA00000085"/>
    </source>
</evidence>
<evidence type="ECO:0000259" key="4">
    <source>
        <dbReference type="PROSITE" id="PS50109"/>
    </source>
</evidence>
<dbReference type="OrthoDB" id="9805967at2"/>
<dbReference type="SUPFAM" id="SSF47384">
    <property type="entry name" value="Homodimeric domain of signal transducing histidine kinase"/>
    <property type="match status" value="1"/>
</dbReference>
<accession>A0A4Q1AUF8</accession>
<dbReference type="PANTHER" id="PTHR43065">
    <property type="entry name" value="SENSOR HISTIDINE KINASE"/>
    <property type="match status" value="1"/>
</dbReference>
<proteinExistence type="predicted"/>
<dbReference type="InterPro" id="IPR036097">
    <property type="entry name" value="HisK_dim/P_sf"/>
</dbReference>
<dbReference type="SUPFAM" id="SSF55874">
    <property type="entry name" value="ATPase domain of HSP90 chaperone/DNA topoisomerase II/histidine kinase"/>
    <property type="match status" value="1"/>
</dbReference>
<dbReference type="Proteomes" id="UP000289718">
    <property type="component" value="Unassembled WGS sequence"/>
</dbReference>
<reference evidence="5 6" key="1">
    <citation type="submission" date="2017-09" db="EMBL/GenBank/DDBJ databases">
        <title>Genomics of the genus Arcobacter.</title>
        <authorList>
            <person name="Perez-Cataluna A."/>
            <person name="Figueras M.J."/>
            <person name="Salas-Masso N."/>
        </authorList>
    </citation>
    <scope>NUCLEOTIDE SEQUENCE [LARGE SCALE GENOMIC DNA]</scope>
    <source>
        <strain evidence="5 6">F156-34</strain>
    </source>
</reference>
<dbReference type="InterPro" id="IPR036890">
    <property type="entry name" value="HATPase_C_sf"/>
</dbReference>